<dbReference type="Proteomes" id="UP001364224">
    <property type="component" value="Unassembled WGS sequence"/>
</dbReference>
<protein>
    <submittedName>
        <fullName evidence="1">Uncharacterized protein</fullName>
    </submittedName>
</protein>
<evidence type="ECO:0000313" key="2">
    <source>
        <dbReference type="Proteomes" id="UP001364224"/>
    </source>
</evidence>
<accession>A0ABU8BDC7</accession>
<organism evidence="1 2">
    <name type="scientific">Bradyrhizobium algeriense</name>
    <dbReference type="NCBI Taxonomy" id="634784"/>
    <lineage>
        <taxon>Bacteria</taxon>
        <taxon>Pseudomonadati</taxon>
        <taxon>Pseudomonadota</taxon>
        <taxon>Alphaproteobacteria</taxon>
        <taxon>Hyphomicrobiales</taxon>
        <taxon>Nitrobacteraceae</taxon>
        <taxon>Bradyrhizobium</taxon>
    </lineage>
</organism>
<name>A0ABU8BDC7_9BRAD</name>
<sequence>MILSSIADGPTPMAGALPDFRELDVEAFLDKYESAEASVRQQFNQSAAS</sequence>
<dbReference type="EMBL" id="JAZHRV010000001">
    <property type="protein sequence ID" value="MEH2556542.1"/>
    <property type="molecule type" value="Genomic_DNA"/>
</dbReference>
<evidence type="ECO:0000313" key="1">
    <source>
        <dbReference type="EMBL" id="MEH2556542.1"/>
    </source>
</evidence>
<keyword evidence="2" id="KW-1185">Reference proteome</keyword>
<gene>
    <name evidence="1" type="ORF">V1286_004071</name>
</gene>
<comment type="caution">
    <text evidence="1">The sequence shown here is derived from an EMBL/GenBank/DDBJ whole genome shotgun (WGS) entry which is preliminary data.</text>
</comment>
<reference evidence="1 2" key="1">
    <citation type="submission" date="2024-02" db="EMBL/GenBank/DDBJ databases">
        <title>Adaptive strategies in a cosmopolitan and abundant soil bacterium.</title>
        <authorList>
            <person name="Carini P."/>
        </authorList>
    </citation>
    <scope>NUCLEOTIDE SEQUENCE [LARGE SCALE GENOMIC DNA]</scope>
    <source>
        <strain evidence="1 2">AZCC 1608</strain>
    </source>
</reference>
<proteinExistence type="predicted"/>